<reference evidence="1" key="1">
    <citation type="journal article" date="2023" name="Plant Biotechnol. J.">
        <title>Chromosome-level wild Hevea brasiliensis genome provides new tools for genomic-assisted breeding and valuable loci to elevate rubber yield.</title>
        <authorList>
            <person name="Cheng H."/>
            <person name="Song X."/>
            <person name="Hu Y."/>
            <person name="Wu T."/>
            <person name="Yang Q."/>
            <person name="An Z."/>
            <person name="Feng S."/>
            <person name="Deng Z."/>
            <person name="Wu W."/>
            <person name="Zeng X."/>
            <person name="Tu M."/>
            <person name="Wang X."/>
            <person name="Huang H."/>
        </authorList>
    </citation>
    <scope>NUCLEOTIDE SEQUENCE</scope>
    <source>
        <strain evidence="1">MT/VB/25A 57/8</strain>
    </source>
</reference>
<protein>
    <submittedName>
        <fullName evidence="1">Uncharacterized protein</fullName>
    </submittedName>
</protein>
<dbReference type="EMBL" id="JARPOI010000016">
    <property type="protein sequence ID" value="KAJ9147814.1"/>
    <property type="molecule type" value="Genomic_DNA"/>
</dbReference>
<comment type="caution">
    <text evidence="1">The sequence shown here is derived from an EMBL/GenBank/DDBJ whole genome shotgun (WGS) entry which is preliminary data.</text>
</comment>
<organism evidence="1 2">
    <name type="scientific">Hevea brasiliensis</name>
    <name type="common">Para rubber tree</name>
    <name type="synonym">Siphonia brasiliensis</name>
    <dbReference type="NCBI Taxonomy" id="3981"/>
    <lineage>
        <taxon>Eukaryota</taxon>
        <taxon>Viridiplantae</taxon>
        <taxon>Streptophyta</taxon>
        <taxon>Embryophyta</taxon>
        <taxon>Tracheophyta</taxon>
        <taxon>Spermatophyta</taxon>
        <taxon>Magnoliopsida</taxon>
        <taxon>eudicotyledons</taxon>
        <taxon>Gunneridae</taxon>
        <taxon>Pentapetalae</taxon>
        <taxon>rosids</taxon>
        <taxon>fabids</taxon>
        <taxon>Malpighiales</taxon>
        <taxon>Euphorbiaceae</taxon>
        <taxon>Crotonoideae</taxon>
        <taxon>Micrandreae</taxon>
        <taxon>Hevea</taxon>
    </lineage>
</organism>
<accession>A0ABQ9KVW4</accession>
<name>A0ABQ9KVW4_HEVBR</name>
<dbReference type="Proteomes" id="UP001174677">
    <property type="component" value="Chromosome 16"/>
</dbReference>
<evidence type="ECO:0000313" key="1">
    <source>
        <dbReference type="EMBL" id="KAJ9147814.1"/>
    </source>
</evidence>
<proteinExistence type="predicted"/>
<gene>
    <name evidence="1" type="ORF">P3X46_029932</name>
</gene>
<sequence>MSAVSPQPLARSLVLPCQPGQSVEIVAATGVSDSDSGEYMNAIDSSLLKLWLKNLQSETGILANGCFSLKRVLVQGEWICSDRYWLFRIQGRYF</sequence>
<keyword evidence="2" id="KW-1185">Reference proteome</keyword>
<evidence type="ECO:0000313" key="2">
    <source>
        <dbReference type="Proteomes" id="UP001174677"/>
    </source>
</evidence>